<evidence type="ECO:0000259" key="3">
    <source>
        <dbReference type="Pfam" id="PF22504"/>
    </source>
</evidence>
<gene>
    <name evidence="4" type="ORF">GCM10025881_32440</name>
</gene>
<keyword evidence="2" id="KW-0732">Signal</keyword>
<keyword evidence="5" id="KW-1185">Reference proteome</keyword>
<dbReference type="RefSeq" id="WP_284255003.1">
    <property type="nucleotide sequence ID" value="NZ_BAAAQO010000004.1"/>
</dbReference>
<dbReference type="PROSITE" id="PS51257">
    <property type="entry name" value="PROKAR_LIPOPROTEIN"/>
    <property type="match status" value="1"/>
</dbReference>
<reference evidence="5" key="1">
    <citation type="journal article" date="2019" name="Int. J. Syst. Evol. Microbiol.">
        <title>The Global Catalogue of Microorganisms (GCM) 10K type strain sequencing project: providing services to taxonomists for standard genome sequencing and annotation.</title>
        <authorList>
            <consortium name="The Broad Institute Genomics Platform"/>
            <consortium name="The Broad Institute Genome Sequencing Center for Infectious Disease"/>
            <person name="Wu L."/>
            <person name="Ma J."/>
        </authorList>
    </citation>
    <scope>NUCLEOTIDE SEQUENCE [LARGE SCALE GENOMIC DNA]</scope>
    <source>
        <strain evidence="5">NBRC 108894</strain>
    </source>
</reference>
<dbReference type="InterPro" id="IPR054262">
    <property type="entry name" value="DUF6993"/>
</dbReference>
<accession>A0ABQ6K6Z1</accession>
<evidence type="ECO:0000313" key="5">
    <source>
        <dbReference type="Proteomes" id="UP001157034"/>
    </source>
</evidence>
<name>A0ABQ6K6Z1_9MICO</name>
<feature type="chain" id="PRO_5045044139" description="DUF6993 domain-containing protein" evidence="2">
    <location>
        <begin position="29"/>
        <end position="164"/>
    </location>
</feature>
<evidence type="ECO:0000256" key="2">
    <source>
        <dbReference type="SAM" id="SignalP"/>
    </source>
</evidence>
<dbReference type="Proteomes" id="UP001157034">
    <property type="component" value="Unassembled WGS sequence"/>
</dbReference>
<dbReference type="EMBL" id="BSVB01000001">
    <property type="protein sequence ID" value="GMA96420.1"/>
    <property type="molecule type" value="Genomic_DNA"/>
</dbReference>
<protein>
    <recommendedName>
        <fullName evidence="3">DUF6993 domain-containing protein</fullName>
    </recommendedName>
</protein>
<feature type="region of interest" description="Disordered" evidence="1">
    <location>
        <begin position="38"/>
        <end position="58"/>
    </location>
</feature>
<organism evidence="4 5">
    <name type="scientific">Pseudolysinimonas kribbensis</name>
    <dbReference type="NCBI Taxonomy" id="433641"/>
    <lineage>
        <taxon>Bacteria</taxon>
        <taxon>Bacillati</taxon>
        <taxon>Actinomycetota</taxon>
        <taxon>Actinomycetes</taxon>
        <taxon>Micrococcales</taxon>
        <taxon>Microbacteriaceae</taxon>
        <taxon>Pseudolysinimonas</taxon>
    </lineage>
</organism>
<evidence type="ECO:0000256" key="1">
    <source>
        <dbReference type="SAM" id="MobiDB-lite"/>
    </source>
</evidence>
<dbReference type="Pfam" id="PF22504">
    <property type="entry name" value="DUF6993"/>
    <property type="match status" value="1"/>
</dbReference>
<feature type="domain" description="DUF6993" evidence="3">
    <location>
        <begin position="77"/>
        <end position="158"/>
    </location>
</feature>
<proteinExistence type="predicted"/>
<feature type="signal peptide" evidence="2">
    <location>
        <begin position="1"/>
        <end position="28"/>
    </location>
</feature>
<evidence type="ECO:0000313" key="4">
    <source>
        <dbReference type="EMBL" id="GMA96420.1"/>
    </source>
</evidence>
<sequence length="164" mass="16797">MSSGPFRARVALGSALVAVALATVTLLAGCTPAAPAGPAHTASTASKAPSPTPTASPTIALQGNAAENLPYFDQVNKTLIAKGGTLNGREFIDNLVAAGYPKAAMEVTPDTTTVNLQADNIEFSILLGRTCLVGEYGNIGYASTAQKVFSTGRCLAGKTRKIDW</sequence>
<comment type="caution">
    <text evidence="4">The sequence shown here is derived from an EMBL/GenBank/DDBJ whole genome shotgun (WGS) entry which is preliminary data.</text>
</comment>